<proteinExistence type="predicted"/>
<feature type="transmembrane region" description="Helical" evidence="1">
    <location>
        <begin position="183"/>
        <end position="204"/>
    </location>
</feature>
<dbReference type="JaponicusDB" id="SJAG_02190"/>
<feature type="signal peptide" evidence="2">
    <location>
        <begin position="1"/>
        <end position="18"/>
    </location>
</feature>
<evidence type="ECO:0000256" key="2">
    <source>
        <dbReference type="SAM" id="SignalP"/>
    </source>
</evidence>
<feature type="transmembrane region" description="Helical" evidence="1">
    <location>
        <begin position="286"/>
        <end position="311"/>
    </location>
</feature>
<dbReference type="VEuPathDB" id="FungiDB:SJAG_02190"/>
<evidence type="ECO:0000313" key="4">
    <source>
        <dbReference type="Proteomes" id="UP000001744"/>
    </source>
</evidence>
<organism evidence="3 4">
    <name type="scientific">Schizosaccharomyces japonicus (strain yFS275 / FY16936)</name>
    <name type="common">Fission yeast</name>
    <dbReference type="NCBI Taxonomy" id="402676"/>
    <lineage>
        <taxon>Eukaryota</taxon>
        <taxon>Fungi</taxon>
        <taxon>Dikarya</taxon>
        <taxon>Ascomycota</taxon>
        <taxon>Taphrinomycotina</taxon>
        <taxon>Schizosaccharomycetes</taxon>
        <taxon>Schizosaccharomycetales</taxon>
        <taxon>Schizosaccharomycetaceae</taxon>
        <taxon>Schizosaccharomyces</taxon>
    </lineage>
</organism>
<feature type="chain" id="PRO_5002847464" evidence="2">
    <location>
        <begin position="19"/>
        <end position="400"/>
    </location>
</feature>
<dbReference type="GeneID" id="7050165"/>
<dbReference type="Proteomes" id="UP000001744">
    <property type="component" value="Unassembled WGS sequence"/>
</dbReference>
<dbReference type="AlphaFoldDB" id="B6K1S8"/>
<feature type="transmembrane region" description="Helical" evidence="1">
    <location>
        <begin position="332"/>
        <end position="354"/>
    </location>
</feature>
<keyword evidence="4" id="KW-1185">Reference proteome</keyword>
<name>B6K1S8_SCHJY</name>
<keyword evidence="1" id="KW-1133">Transmembrane helix</keyword>
<sequence>MLLLRVLLTASLFVLSFARELASKNGEFASSALHLSQNAYKSNQTGLIVVGSETNSYPVLVTISDLKSSDELYIRGYCELQHHRAESPPAKIFEHAPKVQLVRPGQNTTFEMDHPGWYGIYAFPAKENDEVRGGFVVEFGVPQMRPVPYSRTLSRSLLKVLFWIVVPNFVLSKLKHRGPFTIVHMFGAFLVYTICLTWGTIGWSLTKNYFFNGHLKTSKLVERYVNSEPEAWRLAIFAYVVSRDAIGRKTLRTLYVLVALNYLFPPSIFSIPTLEMIVSNYMAAALWALYVFVTVCLRVGLTVFIALRLFWRSTSKDSVHAQESLSTEYTRLLIVYLLQAAAPVVLGAACLFGVDFNLWDHAVLSFLDMFTVRSLFNMRFTQDEQTRSTTNARDAMVTKV</sequence>
<gene>
    <name evidence="3" type="ORF">SJAG_02190</name>
</gene>
<accession>B6K1S8</accession>
<dbReference type="HOGENOM" id="CLU_689187_0_0_1"/>
<evidence type="ECO:0000313" key="3">
    <source>
        <dbReference type="EMBL" id="EEB07109.1"/>
    </source>
</evidence>
<reference evidence="3 4" key="1">
    <citation type="journal article" date="2011" name="Science">
        <title>Comparative functional genomics of the fission yeasts.</title>
        <authorList>
            <person name="Rhind N."/>
            <person name="Chen Z."/>
            <person name="Yassour M."/>
            <person name="Thompson D.A."/>
            <person name="Haas B.J."/>
            <person name="Habib N."/>
            <person name="Wapinski I."/>
            <person name="Roy S."/>
            <person name="Lin M.F."/>
            <person name="Heiman D.I."/>
            <person name="Young S.K."/>
            <person name="Furuya K."/>
            <person name="Guo Y."/>
            <person name="Pidoux A."/>
            <person name="Chen H.M."/>
            <person name="Robbertse B."/>
            <person name="Goldberg J.M."/>
            <person name="Aoki K."/>
            <person name="Bayne E.H."/>
            <person name="Berlin A.M."/>
            <person name="Desjardins C.A."/>
            <person name="Dobbs E."/>
            <person name="Dukaj L."/>
            <person name="Fan L."/>
            <person name="FitzGerald M.G."/>
            <person name="French C."/>
            <person name="Gujja S."/>
            <person name="Hansen K."/>
            <person name="Keifenheim D."/>
            <person name="Levin J.Z."/>
            <person name="Mosher R.A."/>
            <person name="Mueller C.A."/>
            <person name="Pfiffner J."/>
            <person name="Priest M."/>
            <person name="Russ C."/>
            <person name="Smialowska A."/>
            <person name="Swoboda P."/>
            <person name="Sykes S.M."/>
            <person name="Vaughn M."/>
            <person name="Vengrova S."/>
            <person name="Yoder R."/>
            <person name="Zeng Q."/>
            <person name="Allshire R."/>
            <person name="Baulcombe D."/>
            <person name="Birren B.W."/>
            <person name="Brown W."/>
            <person name="Ekwall K."/>
            <person name="Kellis M."/>
            <person name="Leatherwood J."/>
            <person name="Levin H."/>
            <person name="Margalit H."/>
            <person name="Martienssen R."/>
            <person name="Nieduszynski C.A."/>
            <person name="Spatafora J.W."/>
            <person name="Friedman N."/>
            <person name="Dalgaard J.Z."/>
            <person name="Baumann P."/>
            <person name="Niki H."/>
            <person name="Regev A."/>
            <person name="Nusbaum C."/>
        </authorList>
    </citation>
    <scope>NUCLEOTIDE SEQUENCE [LARGE SCALE GENOMIC DNA]</scope>
    <source>
        <strain evidence="4">yFS275 / FY16936</strain>
    </source>
</reference>
<keyword evidence="1" id="KW-0812">Transmembrane</keyword>
<dbReference type="RefSeq" id="XP_002173402.1">
    <property type="nucleotide sequence ID" value="XM_002173366.1"/>
</dbReference>
<dbReference type="EMBL" id="KE651166">
    <property type="protein sequence ID" value="EEB07109.1"/>
    <property type="molecule type" value="Genomic_DNA"/>
</dbReference>
<protein>
    <submittedName>
        <fullName evidence="3">Uncharacterized protein</fullName>
    </submittedName>
</protein>
<feature type="transmembrane region" description="Helical" evidence="1">
    <location>
        <begin position="254"/>
        <end position="274"/>
    </location>
</feature>
<keyword evidence="1" id="KW-0472">Membrane</keyword>
<evidence type="ECO:0000256" key="1">
    <source>
        <dbReference type="SAM" id="Phobius"/>
    </source>
</evidence>
<keyword evidence="2" id="KW-0732">Signal</keyword>